<comment type="caution">
    <text evidence="2">The sequence shown here is derived from an EMBL/GenBank/DDBJ whole genome shotgun (WGS) entry which is preliminary data.</text>
</comment>
<dbReference type="InterPro" id="IPR021296">
    <property type="entry name" value="DUF2868"/>
</dbReference>
<keyword evidence="1" id="KW-0472">Membrane</keyword>
<dbReference type="Pfam" id="PF11067">
    <property type="entry name" value="DUF2868"/>
    <property type="match status" value="1"/>
</dbReference>
<feature type="transmembrane region" description="Helical" evidence="1">
    <location>
        <begin position="69"/>
        <end position="89"/>
    </location>
</feature>
<feature type="transmembrane region" description="Helical" evidence="1">
    <location>
        <begin position="95"/>
        <end position="117"/>
    </location>
</feature>
<feature type="transmembrane region" description="Helical" evidence="1">
    <location>
        <begin position="163"/>
        <end position="188"/>
    </location>
</feature>
<feature type="transmembrane region" description="Helical" evidence="1">
    <location>
        <begin position="246"/>
        <end position="269"/>
    </location>
</feature>
<keyword evidence="3" id="KW-1185">Reference proteome</keyword>
<reference evidence="2 3" key="1">
    <citation type="submission" date="2020-02" db="EMBL/GenBank/DDBJ databases">
        <title>Pelistega sp. NLN82 were isolated from wild rodents of the Hainan Island.</title>
        <authorList>
            <person name="Niu N."/>
            <person name="Zhou J."/>
        </authorList>
    </citation>
    <scope>NUCLEOTIDE SEQUENCE [LARGE SCALE GENOMIC DNA]</scope>
    <source>
        <strain evidence="2 3">NLN82</strain>
    </source>
</reference>
<gene>
    <name evidence="2" type="ORF">F9B74_04255</name>
</gene>
<proteinExistence type="predicted"/>
<organism evidence="2 3">
    <name type="scientific">Pelistega ratti</name>
    <dbReference type="NCBI Taxonomy" id="2652177"/>
    <lineage>
        <taxon>Bacteria</taxon>
        <taxon>Pseudomonadati</taxon>
        <taxon>Pseudomonadota</taxon>
        <taxon>Betaproteobacteria</taxon>
        <taxon>Burkholderiales</taxon>
        <taxon>Alcaligenaceae</taxon>
        <taxon>Pelistega</taxon>
    </lineage>
</organism>
<evidence type="ECO:0000256" key="1">
    <source>
        <dbReference type="SAM" id="Phobius"/>
    </source>
</evidence>
<dbReference type="RefSeq" id="WP_163764193.1">
    <property type="nucleotide sequence ID" value="NZ_JAAGYR010000006.1"/>
</dbReference>
<evidence type="ECO:0000313" key="3">
    <source>
        <dbReference type="Proteomes" id="UP000477651"/>
    </source>
</evidence>
<accession>A0A6L9Y501</accession>
<dbReference type="AlphaFoldDB" id="A0A6L9Y501"/>
<evidence type="ECO:0000313" key="2">
    <source>
        <dbReference type="EMBL" id="NEN75540.1"/>
    </source>
</evidence>
<protein>
    <submittedName>
        <fullName evidence="2">DUF2868 domain-containing protein</fullName>
    </submittedName>
</protein>
<sequence>MQFNDFWITETIRQKEENWGPLDDSTIMRQLQRDTSPSIENKIIRRATLIAQREGILTIIQQWTKSASLALYLLAFFGVITGISLALSATQQNHINLALALAALLGLHAITYLLWLLSFFKTPQTTLGKCWLWLSQKMARSPHTSLVAHSFISALKQAKAIRWVLGTLSHAFWLIILTTASLTLLILWTGKSYTFAWETTILSQQTFTTLTHLLGKVPSFFGFPIPDTMVISSADNTVDIQKSWSYWLLGQVLIWGVFVRFISLIFCLLRTRKSIQHLSIDLSSPAYATLAQRFQLQTERIGTDSPATPYTLPTIEPSSTITQWTTQRIVIGIELPTPDILHSLTFHHSVSIAGNIESREDRHQLLDQLIQQPIQDLLLVCDATQTPDRGIAYFIRDIAKYSQQIAVYLYTTSSSSDRLSLWEKTLSDIGIDRSRLFTHPQQLSSWIAL</sequence>
<keyword evidence="1" id="KW-0812">Transmembrane</keyword>
<dbReference type="Proteomes" id="UP000477651">
    <property type="component" value="Unassembled WGS sequence"/>
</dbReference>
<dbReference type="EMBL" id="JAAGYR010000006">
    <property type="protein sequence ID" value="NEN75540.1"/>
    <property type="molecule type" value="Genomic_DNA"/>
</dbReference>
<keyword evidence="1" id="KW-1133">Transmembrane helix</keyword>
<name>A0A6L9Y501_9BURK</name>